<keyword evidence="1" id="KW-1133">Transmembrane helix</keyword>
<evidence type="ECO:0000256" key="1">
    <source>
        <dbReference type="SAM" id="Phobius"/>
    </source>
</evidence>
<feature type="transmembrane region" description="Helical" evidence="1">
    <location>
        <begin position="21"/>
        <end position="48"/>
    </location>
</feature>
<comment type="caution">
    <text evidence="2">The sequence shown here is derived from an EMBL/GenBank/DDBJ whole genome shotgun (WGS) entry which is preliminary data.</text>
</comment>
<sequence length="82" mass="9002">MMFLKKLSCSKIKIWNDKLMKFINLFSKAGLVYGSVFGIFFLAMAITSELGNHSMGQSEALNIIPVISAGAVLIFLAVSTQR</sequence>
<accession>A0A420EFK0</accession>
<feature type="transmembrane region" description="Helical" evidence="1">
    <location>
        <begin position="60"/>
        <end position="78"/>
    </location>
</feature>
<keyword evidence="3" id="KW-1185">Reference proteome</keyword>
<organism evidence="2 3">
    <name type="scientific">Alginatibacterium sediminis</name>
    <dbReference type="NCBI Taxonomy" id="2164068"/>
    <lineage>
        <taxon>Bacteria</taxon>
        <taxon>Pseudomonadati</taxon>
        <taxon>Pseudomonadota</taxon>
        <taxon>Gammaproteobacteria</taxon>
        <taxon>Alteromonadales</taxon>
        <taxon>Alteromonadaceae</taxon>
        <taxon>Alginatibacterium</taxon>
    </lineage>
</organism>
<proteinExistence type="predicted"/>
<reference evidence="2 3" key="1">
    <citation type="submission" date="2018-09" db="EMBL/GenBank/DDBJ databases">
        <authorList>
            <person name="Wang Z."/>
        </authorList>
    </citation>
    <scope>NUCLEOTIDE SEQUENCE [LARGE SCALE GENOMIC DNA]</scope>
    <source>
        <strain evidence="2 3">ALS 81</strain>
    </source>
</reference>
<protein>
    <submittedName>
        <fullName evidence="2">Uncharacterized protein</fullName>
    </submittedName>
</protein>
<keyword evidence="1" id="KW-0812">Transmembrane</keyword>
<evidence type="ECO:0000313" key="3">
    <source>
        <dbReference type="Proteomes" id="UP000286482"/>
    </source>
</evidence>
<keyword evidence="1" id="KW-0472">Membrane</keyword>
<dbReference type="EMBL" id="RAQO01000004">
    <property type="protein sequence ID" value="RKF19472.1"/>
    <property type="molecule type" value="Genomic_DNA"/>
</dbReference>
<gene>
    <name evidence="2" type="ORF">DBZ36_03125</name>
</gene>
<dbReference type="AlphaFoldDB" id="A0A420EFK0"/>
<evidence type="ECO:0000313" key="2">
    <source>
        <dbReference type="EMBL" id="RKF19472.1"/>
    </source>
</evidence>
<name>A0A420EFK0_9ALTE</name>
<dbReference type="Proteomes" id="UP000286482">
    <property type="component" value="Unassembled WGS sequence"/>
</dbReference>